<keyword evidence="2" id="KW-0808">Transferase</keyword>
<evidence type="ECO:0000313" key="6">
    <source>
        <dbReference type="EMBL" id="PYI53150.1"/>
    </source>
</evidence>
<accession>A0A2V5KG54</accession>
<evidence type="ECO:0000313" key="7">
    <source>
        <dbReference type="Proteomes" id="UP000247476"/>
    </source>
</evidence>
<keyword evidence="7" id="KW-1185">Reference proteome</keyword>
<dbReference type="Gene3D" id="3.30.420.40">
    <property type="match status" value="2"/>
</dbReference>
<dbReference type="CDD" id="cd07777">
    <property type="entry name" value="ASKHA_NBD_FGGY_SHK"/>
    <property type="match status" value="1"/>
</dbReference>
<feature type="domain" description="Carbohydrate kinase FGGY C-terminal" evidence="5">
    <location>
        <begin position="409"/>
        <end position="503"/>
    </location>
</feature>
<dbReference type="InterPro" id="IPR018485">
    <property type="entry name" value="FGGY_C"/>
</dbReference>
<dbReference type="Pfam" id="PF00370">
    <property type="entry name" value="FGGY_N"/>
    <property type="match status" value="1"/>
</dbReference>
<dbReference type="InterPro" id="IPR018484">
    <property type="entry name" value="FGGY_N"/>
</dbReference>
<evidence type="ECO:0000256" key="3">
    <source>
        <dbReference type="ARBA" id="ARBA00022777"/>
    </source>
</evidence>
<dbReference type="AlphaFoldDB" id="A0A2V5KG54"/>
<protein>
    <recommendedName>
        <fullName evidence="8">Carbohydrate kinase</fullName>
    </recommendedName>
</protein>
<name>A0A2V5KG54_9BACL</name>
<dbReference type="InterPro" id="IPR043129">
    <property type="entry name" value="ATPase_NBD"/>
</dbReference>
<dbReference type="GO" id="GO:0005829">
    <property type="term" value="C:cytosol"/>
    <property type="evidence" value="ECO:0007669"/>
    <property type="project" value="TreeGrafter"/>
</dbReference>
<evidence type="ECO:0000259" key="5">
    <source>
        <dbReference type="Pfam" id="PF02782"/>
    </source>
</evidence>
<dbReference type="SUPFAM" id="SSF53067">
    <property type="entry name" value="Actin-like ATPase domain"/>
    <property type="match status" value="2"/>
</dbReference>
<sequence length="527" mass="56313">MQQNNYYFLTDFVDSIDKNVKNRFTNGPVCCNVGERGRRVSRRIGGTLMLWAGLDIGTTSVSIVLTDAATGVEAYAASRPNRSWIPGTREDERLQDPERIWRTVEDVLRDIGAYRPAIAGVGGTGQMHGIVYVNRGGRHASPLYTWQDRRGDRQRFPAGNAAASRSGGGGRTYAEWLSEATSSRLAAGYGLVTHAWNAANGALPDEPCTMCTIGDYVAMRLAGRTEPIIDATNAASLGGFDLERGRFDPAAAESAGAPPGALPAVVPSNAPVGRTEDGIPVYNAIGDNQASFLGAVHSVSRSVLVNVGTGSQVSAYAGTYGRAEGLELRPFPGGGYLWVGASINGGKAYALLESFFRDVVREMTGAEPSGDLYEAMNRLAERDAGGRRGTGTEAPPLIRTTLLGTREEPGLTGAIDLLTERNFTASHLVRGFLEGMARELLAYYDRFPEDVKRGSASLVGAGNGLRGNPGLRRSVSEAFGLPLRIAPREEEAAYGAALHAAVSHGAFASYEEAVRAWYAEEDVDMRR</sequence>
<dbReference type="GO" id="GO:0006071">
    <property type="term" value="P:glycerol metabolic process"/>
    <property type="evidence" value="ECO:0007669"/>
    <property type="project" value="TreeGrafter"/>
</dbReference>
<feature type="domain" description="Carbohydrate kinase FGGY N-terminal" evidence="4">
    <location>
        <begin position="51"/>
        <end position="151"/>
    </location>
</feature>
<evidence type="ECO:0000256" key="1">
    <source>
        <dbReference type="ARBA" id="ARBA00009156"/>
    </source>
</evidence>
<gene>
    <name evidence="6" type="ORF">DLM86_19375</name>
</gene>
<proteinExistence type="inferred from homology"/>
<dbReference type="PIRSF" id="PIRSF000538">
    <property type="entry name" value="GlpK"/>
    <property type="match status" value="1"/>
</dbReference>
<evidence type="ECO:0008006" key="8">
    <source>
        <dbReference type="Google" id="ProtNLM"/>
    </source>
</evidence>
<comment type="similarity">
    <text evidence="1">Belongs to the FGGY kinase family.</text>
</comment>
<dbReference type="InterPro" id="IPR000577">
    <property type="entry name" value="Carb_kinase_FGGY"/>
</dbReference>
<dbReference type="PANTHER" id="PTHR10196:SF67">
    <property type="entry name" value="SEDOHEPTULOKINASE"/>
    <property type="match status" value="1"/>
</dbReference>
<dbReference type="GO" id="GO:0050277">
    <property type="term" value="F:sedoheptulokinase activity"/>
    <property type="evidence" value="ECO:0007669"/>
    <property type="project" value="TreeGrafter"/>
</dbReference>
<evidence type="ECO:0000259" key="4">
    <source>
        <dbReference type="Pfam" id="PF00370"/>
    </source>
</evidence>
<dbReference type="Pfam" id="PF02782">
    <property type="entry name" value="FGGY_C"/>
    <property type="match status" value="1"/>
</dbReference>
<reference evidence="6 7" key="1">
    <citation type="submission" date="2018-05" db="EMBL/GenBank/DDBJ databases">
        <title>Paenibacillus flagellatus sp. nov., isolated from selenium mineral soil.</title>
        <authorList>
            <person name="Dai X."/>
        </authorList>
    </citation>
    <scope>NUCLEOTIDE SEQUENCE [LARGE SCALE GENOMIC DNA]</scope>
    <source>
        <strain evidence="6 7">DXL2</strain>
    </source>
</reference>
<dbReference type="PANTHER" id="PTHR10196">
    <property type="entry name" value="SUGAR KINASE"/>
    <property type="match status" value="1"/>
</dbReference>
<organism evidence="6 7">
    <name type="scientific">Paenibacillus flagellatus</name>
    <dbReference type="NCBI Taxonomy" id="2211139"/>
    <lineage>
        <taxon>Bacteria</taxon>
        <taxon>Bacillati</taxon>
        <taxon>Bacillota</taxon>
        <taxon>Bacilli</taxon>
        <taxon>Bacillales</taxon>
        <taxon>Paenibacillaceae</taxon>
        <taxon>Paenibacillus</taxon>
    </lineage>
</organism>
<comment type="caution">
    <text evidence="6">The sequence shown here is derived from an EMBL/GenBank/DDBJ whole genome shotgun (WGS) entry which is preliminary data.</text>
</comment>
<keyword evidence="3" id="KW-0418">Kinase</keyword>
<dbReference type="Proteomes" id="UP000247476">
    <property type="component" value="Unassembled WGS sequence"/>
</dbReference>
<dbReference type="EMBL" id="QJVJ01000008">
    <property type="protein sequence ID" value="PYI53150.1"/>
    <property type="molecule type" value="Genomic_DNA"/>
</dbReference>
<evidence type="ECO:0000256" key="2">
    <source>
        <dbReference type="ARBA" id="ARBA00022679"/>
    </source>
</evidence>